<dbReference type="PROSITE" id="PS51318">
    <property type="entry name" value="TAT"/>
    <property type="match status" value="1"/>
</dbReference>
<reference evidence="2" key="1">
    <citation type="submission" date="2014-07" db="EMBL/GenBank/DDBJ databases">
        <authorList>
            <person name="Urmite Genomes Urmite Genomes"/>
        </authorList>
    </citation>
    <scope>NUCLEOTIDE SEQUENCE</scope>
    <source>
        <strain evidence="2">13S34_air</strain>
    </source>
</reference>
<dbReference type="InterPro" id="IPR019546">
    <property type="entry name" value="TAT_signal_bac_arc"/>
</dbReference>
<dbReference type="InterPro" id="IPR027056">
    <property type="entry name" value="Gluconate_2DH_su3"/>
</dbReference>
<evidence type="ECO:0000313" key="2">
    <source>
        <dbReference type="EMBL" id="CEA01202.1"/>
    </source>
</evidence>
<sequence>MSSDNKNVSRRDFLKTAGVATGTLVGGGLIGGLIGYNVKGSPKDTATTEHKGEKHNGAPDRGRMFFTKDEDFNILAKATERIFPKDDIGPGAIELGVPYFIDGQLAGQYGSNAKEYMQGPFDVGAPTQGYQSRLNRAQIFTQGIQVMEQEAQNRFKKRFVQIEPKEIDQILTALQKDEVKMVGVTAAFFFKLLRGATLEGVYSDPMYGGNYNMEGWKMKGFPGHQMSYIADIESKDFKKIKPKALGEH</sequence>
<dbReference type="AlphaFoldDB" id="A0A078M782"/>
<dbReference type="HOGENOM" id="CLU_065508_0_0_9"/>
<gene>
    <name evidence="2" type="ORF">BN1050_00819</name>
</gene>
<dbReference type="InterPro" id="IPR006311">
    <property type="entry name" value="TAT_signal"/>
</dbReference>
<dbReference type="Pfam" id="PF10518">
    <property type="entry name" value="TAT_signal"/>
    <property type="match status" value="1"/>
</dbReference>
<feature type="region of interest" description="Disordered" evidence="1">
    <location>
        <begin position="42"/>
        <end position="63"/>
    </location>
</feature>
<dbReference type="Pfam" id="PF13618">
    <property type="entry name" value="Gluconate_2-dh3"/>
    <property type="match status" value="1"/>
</dbReference>
<evidence type="ECO:0000256" key="1">
    <source>
        <dbReference type="SAM" id="MobiDB-lite"/>
    </source>
</evidence>
<organism evidence="2">
    <name type="scientific">Metalysinibacillus saudimassiliensis</name>
    <dbReference type="NCBI Taxonomy" id="1461583"/>
    <lineage>
        <taxon>Bacteria</taxon>
        <taxon>Bacillati</taxon>
        <taxon>Bacillota</taxon>
        <taxon>Bacilli</taxon>
        <taxon>Bacillales</taxon>
        <taxon>Caryophanaceae</taxon>
        <taxon>Metalysinibacillus</taxon>
    </lineage>
</organism>
<protein>
    <submittedName>
        <fullName evidence="2">Gluconate 2-dehydrogenase subunit 3</fullName>
    </submittedName>
</protein>
<accession>A0A078M782</accession>
<dbReference type="NCBIfam" id="TIGR01409">
    <property type="entry name" value="TAT_signal_seq"/>
    <property type="match status" value="1"/>
</dbReference>
<name>A0A078M782_9BACL</name>
<dbReference type="PATRIC" id="fig|1461583.4.peg.782"/>
<dbReference type="EMBL" id="LN483074">
    <property type="protein sequence ID" value="CEA01202.1"/>
    <property type="molecule type" value="Genomic_DNA"/>
</dbReference>
<proteinExistence type="predicted"/>
<feature type="compositionally biased region" description="Basic and acidic residues" evidence="1">
    <location>
        <begin position="46"/>
        <end position="63"/>
    </location>
</feature>